<accession>A0A4Y2S9U1</accession>
<gene>
    <name evidence="3" type="ORF">AVEN_139609_1</name>
    <name evidence="1" type="ORF">AVEN_144187_1</name>
    <name evidence="2" type="ORF">AVEN_154182_1</name>
    <name evidence="4" type="ORF">AVEN_216980_1</name>
</gene>
<sequence length="111" mass="12328">MHGDTVMSKGIVMVSLYCTTMLGHIPLVGLKSSSSPSAGNKLITRRIALTWDQVTHLFLHLKRFLSGKHFDDNEKVKDAVTSWLISQAAIFYAASKQNLVSRHDKCPECPT</sequence>
<dbReference type="EMBL" id="BGPR01020449">
    <property type="protein sequence ID" value="GBN84691.1"/>
    <property type="molecule type" value="Genomic_DNA"/>
</dbReference>
<evidence type="ECO:0000313" key="2">
    <source>
        <dbReference type="EMBL" id="GBN84691.1"/>
    </source>
</evidence>
<dbReference type="Proteomes" id="UP000499080">
    <property type="component" value="Unassembled WGS sequence"/>
</dbReference>
<organism evidence="2 5">
    <name type="scientific">Araneus ventricosus</name>
    <name type="common">Orbweaver spider</name>
    <name type="synonym">Epeira ventricosa</name>
    <dbReference type="NCBI Taxonomy" id="182803"/>
    <lineage>
        <taxon>Eukaryota</taxon>
        <taxon>Metazoa</taxon>
        <taxon>Ecdysozoa</taxon>
        <taxon>Arthropoda</taxon>
        <taxon>Chelicerata</taxon>
        <taxon>Arachnida</taxon>
        <taxon>Araneae</taxon>
        <taxon>Araneomorphae</taxon>
        <taxon>Entelegynae</taxon>
        <taxon>Araneoidea</taxon>
        <taxon>Araneidae</taxon>
        <taxon>Araneus</taxon>
    </lineage>
</organism>
<evidence type="ECO:0000313" key="3">
    <source>
        <dbReference type="EMBL" id="GBO17271.1"/>
    </source>
</evidence>
<dbReference type="EMBL" id="BGPR01041073">
    <property type="protein sequence ID" value="GBO17308.1"/>
    <property type="molecule type" value="Genomic_DNA"/>
</dbReference>
<protein>
    <submittedName>
        <fullName evidence="2">Uncharacterized protein</fullName>
    </submittedName>
</protein>
<dbReference type="AlphaFoldDB" id="A0A4Y2S9U1"/>
<proteinExistence type="predicted"/>
<evidence type="ECO:0000313" key="4">
    <source>
        <dbReference type="EMBL" id="GBO17308.1"/>
    </source>
</evidence>
<keyword evidence="5" id="KW-1185">Reference proteome</keyword>
<name>A0A4Y2S9U1_ARAVE</name>
<evidence type="ECO:0000313" key="5">
    <source>
        <dbReference type="Proteomes" id="UP000499080"/>
    </source>
</evidence>
<dbReference type="EMBL" id="BGPR01020428">
    <property type="protein sequence ID" value="GBN84639.1"/>
    <property type="molecule type" value="Genomic_DNA"/>
</dbReference>
<comment type="caution">
    <text evidence="2">The sequence shown here is derived from an EMBL/GenBank/DDBJ whole genome shotgun (WGS) entry which is preliminary data.</text>
</comment>
<reference evidence="2 5" key="1">
    <citation type="journal article" date="2019" name="Sci. Rep.">
        <title>Orb-weaving spider Araneus ventricosus genome elucidates the spidroin gene catalogue.</title>
        <authorList>
            <person name="Kono N."/>
            <person name="Nakamura H."/>
            <person name="Ohtoshi R."/>
            <person name="Moran D.A.P."/>
            <person name="Shinohara A."/>
            <person name="Yoshida Y."/>
            <person name="Fujiwara M."/>
            <person name="Mori M."/>
            <person name="Tomita M."/>
            <person name="Arakawa K."/>
        </authorList>
    </citation>
    <scope>NUCLEOTIDE SEQUENCE [LARGE SCALE GENOMIC DNA]</scope>
</reference>
<dbReference type="EMBL" id="BGPR01041034">
    <property type="protein sequence ID" value="GBO17271.1"/>
    <property type="molecule type" value="Genomic_DNA"/>
</dbReference>
<evidence type="ECO:0000313" key="1">
    <source>
        <dbReference type="EMBL" id="GBN84639.1"/>
    </source>
</evidence>